<protein>
    <submittedName>
        <fullName evidence="1">Uncharacterized protein</fullName>
    </submittedName>
</protein>
<name>A0A059DB37_EUCGR</name>
<accession>A0A059DB37</accession>
<organism evidence="1">
    <name type="scientific">Eucalyptus grandis</name>
    <name type="common">Flooded gum</name>
    <dbReference type="NCBI Taxonomy" id="71139"/>
    <lineage>
        <taxon>Eukaryota</taxon>
        <taxon>Viridiplantae</taxon>
        <taxon>Streptophyta</taxon>
        <taxon>Embryophyta</taxon>
        <taxon>Tracheophyta</taxon>
        <taxon>Spermatophyta</taxon>
        <taxon>Magnoliopsida</taxon>
        <taxon>eudicotyledons</taxon>
        <taxon>Gunneridae</taxon>
        <taxon>Pentapetalae</taxon>
        <taxon>rosids</taxon>
        <taxon>malvids</taxon>
        <taxon>Myrtales</taxon>
        <taxon>Myrtaceae</taxon>
        <taxon>Myrtoideae</taxon>
        <taxon>Eucalypteae</taxon>
        <taxon>Eucalyptus</taxon>
    </lineage>
</organism>
<reference evidence="1" key="1">
    <citation type="submission" date="2013-07" db="EMBL/GenBank/DDBJ databases">
        <title>The genome of Eucalyptus grandis.</title>
        <authorList>
            <person name="Schmutz J."/>
            <person name="Hayes R."/>
            <person name="Myburg A."/>
            <person name="Tuskan G."/>
            <person name="Grattapaglia D."/>
            <person name="Rokhsar D.S."/>
        </authorList>
    </citation>
    <scope>NUCLEOTIDE SEQUENCE</scope>
    <source>
        <tissue evidence="1">Leaf extractions</tissue>
    </source>
</reference>
<dbReference type="AlphaFoldDB" id="A0A059DB37"/>
<gene>
    <name evidence="1" type="ORF">EUGRSUZ_A00025</name>
</gene>
<sequence>MKRDKTNSILLAFSLMRTRIRQFTCARIVHFLQEWVIGILRSMSLVRDQLRDLGREIVHQSGVTDPRNKAKLQQVPFSFCEM</sequence>
<dbReference type="Gramene" id="KCW87626">
    <property type="protein sequence ID" value="KCW87626"/>
    <property type="gene ID" value="EUGRSUZ_A00025"/>
</dbReference>
<evidence type="ECO:0000313" key="1">
    <source>
        <dbReference type="EMBL" id="KCW87626.1"/>
    </source>
</evidence>
<dbReference type="InParanoid" id="A0A059DB37"/>
<proteinExistence type="predicted"/>
<dbReference type="EMBL" id="KK198753">
    <property type="protein sequence ID" value="KCW87626.1"/>
    <property type="molecule type" value="Genomic_DNA"/>
</dbReference>